<dbReference type="InterPro" id="IPR016135">
    <property type="entry name" value="UBQ-conjugating_enzyme/RWD"/>
</dbReference>
<dbReference type="EMBL" id="CAJOBE010001454">
    <property type="protein sequence ID" value="CAF3745342.1"/>
    <property type="molecule type" value="Genomic_DNA"/>
</dbReference>
<dbReference type="CDD" id="cd23802">
    <property type="entry name" value="UBCc_UBE2Q"/>
    <property type="match status" value="1"/>
</dbReference>
<feature type="compositionally biased region" description="Acidic residues" evidence="1">
    <location>
        <begin position="133"/>
        <end position="148"/>
    </location>
</feature>
<feature type="domain" description="UBC core" evidence="2">
    <location>
        <begin position="244"/>
        <end position="411"/>
    </location>
</feature>
<evidence type="ECO:0000313" key="6">
    <source>
        <dbReference type="EMBL" id="CAF3745342.1"/>
    </source>
</evidence>
<reference evidence="3" key="1">
    <citation type="submission" date="2021-02" db="EMBL/GenBank/DDBJ databases">
        <authorList>
            <person name="Nowell W R."/>
        </authorList>
    </citation>
    <scope>NUCLEOTIDE SEQUENCE</scope>
</reference>
<feature type="compositionally biased region" description="Low complexity" evidence="1">
    <location>
        <begin position="212"/>
        <end position="222"/>
    </location>
</feature>
<protein>
    <recommendedName>
        <fullName evidence="2">UBC core domain-containing protein</fullName>
    </recommendedName>
</protein>
<sequence length="418" mass="47715">MRSLQSLKEELRVLEQCFPKRSNAPFSIISSSVDDITSIYRDPINQRSISICCKILEVPNKCLWYTESDNNDDVQEYLTPIFDELNSNSSNETRSVTLQLEFIIERLNTFFNTSNSSLPSHIITNSINRLEPEDSGVDQEEEDDDDEIEQQHNTEHDQCSLDDDEKIHQTGQLTKDIDGISLENWQLLEQLKYKRINESAQKNHEKIYASSNNNNNNNNNNNPVIKKDGASSLSSSSTPTSSVQATDRLMKELRDIFRSQSYKNGDYTIELVDESLYEWNVKLYHVDKDSKLYTDLEQMKASEKNVDKLDHILLNLSFNDNYPFAPPFVRVIRPIINGGHVYSGAICMELLTRQGWSSAYSVESLLFQIVATLCKAGARIDLSSLNESFSLQRAQQAFRHISSVHEKSGWFTAPKADG</sequence>
<gene>
    <name evidence="6" type="ORF">FNK824_LOCUS11931</name>
    <name evidence="7" type="ORF">OTI717_LOCUS19921</name>
    <name evidence="3" type="ORF">RFH988_LOCUS23286</name>
    <name evidence="5" type="ORF">SEV965_LOCUS27225</name>
    <name evidence="4" type="ORF">ZHD862_LOCUS23730</name>
</gene>
<dbReference type="Proteomes" id="UP000663823">
    <property type="component" value="Unassembled WGS sequence"/>
</dbReference>
<dbReference type="SUPFAM" id="SSF54495">
    <property type="entry name" value="UBC-like"/>
    <property type="match status" value="1"/>
</dbReference>
<evidence type="ECO:0000313" key="8">
    <source>
        <dbReference type="Proteomes" id="UP000663882"/>
    </source>
</evidence>
<feature type="compositionally biased region" description="Basic and acidic residues" evidence="1">
    <location>
        <begin position="149"/>
        <end position="159"/>
    </location>
</feature>
<dbReference type="Proteomes" id="UP000663882">
    <property type="component" value="Unassembled WGS sequence"/>
</dbReference>
<dbReference type="Gene3D" id="3.10.110.10">
    <property type="entry name" value="Ubiquitin Conjugating Enzyme"/>
    <property type="match status" value="1"/>
</dbReference>
<feature type="compositionally biased region" description="Low complexity" evidence="1">
    <location>
        <begin position="231"/>
        <end position="242"/>
    </location>
</feature>
<dbReference type="SMART" id="SM00212">
    <property type="entry name" value="UBCc"/>
    <property type="match status" value="1"/>
</dbReference>
<evidence type="ECO:0000313" key="5">
    <source>
        <dbReference type="EMBL" id="CAF1319321.1"/>
    </source>
</evidence>
<dbReference type="InterPro" id="IPR050113">
    <property type="entry name" value="Ub_conjugating_enzyme"/>
</dbReference>
<dbReference type="EMBL" id="CAJNOT010001563">
    <property type="protein sequence ID" value="CAF1218171.1"/>
    <property type="molecule type" value="Genomic_DNA"/>
</dbReference>
<dbReference type="Proteomes" id="UP000663874">
    <property type="component" value="Unassembled WGS sequence"/>
</dbReference>
<dbReference type="PROSITE" id="PS50127">
    <property type="entry name" value="UBC_2"/>
    <property type="match status" value="1"/>
</dbReference>
<dbReference type="EMBL" id="CAJNOO010001607">
    <property type="protein sequence ID" value="CAF1176901.1"/>
    <property type="molecule type" value="Genomic_DNA"/>
</dbReference>
<dbReference type="AlphaFoldDB" id="A0A814UNU4"/>
<evidence type="ECO:0000256" key="1">
    <source>
        <dbReference type="SAM" id="MobiDB-lite"/>
    </source>
</evidence>
<evidence type="ECO:0000313" key="7">
    <source>
        <dbReference type="EMBL" id="CAF3829844.1"/>
    </source>
</evidence>
<name>A0A814UNU4_9BILA</name>
<dbReference type="InterPro" id="IPR000608">
    <property type="entry name" value="UBC"/>
</dbReference>
<feature type="region of interest" description="Disordered" evidence="1">
    <location>
        <begin position="209"/>
        <end position="245"/>
    </location>
</feature>
<dbReference type="PANTHER" id="PTHR24067">
    <property type="entry name" value="UBIQUITIN-CONJUGATING ENZYME E2"/>
    <property type="match status" value="1"/>
</dbReference>
<dbReference type="Pfam" id="PF00179">
    <property type="entry name" value="UQ_con"/>
    <property type="match status" value="1"/>
</dbReference>
<dbReference type="Proteomes" id="UP000663864">
    <property type="component" value="Unassembled WGS sequence"/>
</dbReference>
<evidence type="ECO:0000313" key="4">
    <source>
        <dbReference type="EMBL" id="CAF1218171.1"/>
    </source>
</evidence>
<organism evidence="3 8">
    <name type="scientific">Rotaria sordida</name>
    <dbReference type="NCBI Taxonomy" id="392033"/>
    <lineage>
        <taxon>Eukaryota</taxon>
        <taxon>Metazoa</taxon>
        <taxon>Spiralia</taxon>
        <taxon>Gnathifera</taxon>
        <taxon>Rotifera</taxon>
        <taxon>Eurotatoria</taxon>
        <taxon>Bdelloidea</taxon>
        <taxon>Philodinida</taxon>
        <taxon>Philodinidae</taxon>
        <taxon>Rotaria</taxon>
    </lineage>
</organism>
<accession>A0A814UNU4</accession>
<feature type="region of interest" description="Disordered" evidence="1">
    <location>
        <begin position="128"/>
        <end position="164"/>
    </location>
</feature>
<evidence type="ECO:0000313" key="3">
    <source>
        <dbReference type="EMBL" id="CAF1176901.1"/>
    </source>
</evidence>
<proteinExistence type="predicted"/>
<dbReference type="EMBL" id="CAJOAX010002980">
    <property type="protein sequence ID" value="CAF3829844.1"/>
    <property type="molecule type" value="Genomic_DNA"/>
</dbReference>
<evidence type="ECO:0000259" key="2">
    <source>
        <dbReference type="PROSITE" id="PS50127"/>
    </source>
</evidence>
<dbReference type="EMBL" id="CAJNOU010002414">
    <property type="protein sequence ID" value="CAF1319321.1"/>
    <property type="molecule type" value="Genomic_DNA"/>
</dbReference>
<comment type="caution">
    <text evidence="3">The sequence shown here is derived from an EMBL/GenBank/DDBJ whole genome shotgun (WGS) entry which is preliminary data.</text>
</comment>
<dbReference type="Proteomes" id="UP000663889">
    <property type="component" value="Unassembled WGS sequence"/>
</dbReference>
<dbReference type="OrthoDB" id="109543at2759"/>